<evidence type="ECO:0000256" key="2">
    <source>
        <dbReference type="SAM" id="Phobius"/>
    </source>
</evidence>
<organism evidence="3 4">
    <name type="scientific">Pararobbsia silviterrae</name>
    <dbReference type="NCBI Taxonomy" id="1792498"/>
    <lineage>
        <taxon>Bacteria</taxon>
        <taxon>Pseudomonadati</taxon>
        <taxon>Pseudomonadota</taxon>
        <taxon>Betaproteobacteria</taxon>
        <taxon>Burkholderiales</taxon>
        <taxon>Burkholderiaceae</taxon>
        <taxon>Pararobbsia</taxon>
    </lineage>
</organism>
<sequence length="86" mass="9654">MNTIARDFADKREFLRKKKNQPGRKHADPSQNTISTPRLFVYMLGTGMVCGAIWYVSFVLGISRLTPPSAPQHIEHQHAAHATHTA</sequence>
<dbReference type="EMBL" id="RBZU01000019">
    <property type="protein sequence ID" value="RKP44738.1"/>
    <property type="molecule type" value="Genomic_DNA"/>
</dbReference>
<comment type="caution">
    <text evidence="3">The sequence shown here is derived from an EMBL/GenBank/DDBJ whole genome shotgun (WGS) entry which is preliminary data.</text>
</comment>
<evidence type="ECO:0000313" key="3">
    <source>
        <dbReference type="EMBL" id="RKP44738.1"/>
    </source>
</evidence>
<keyword evidence="2" id="KW-1133">Transmembrane helix</keyword>
<keyword evidence="4" id="KW-1185">Reference proteome</keyword>
<feature type="region of interest" description="Disordered" evidence="1">
    <location>
        <begin position="1"/>
        <end position="32"/>
    </location>
</feature>
<dbReference type="AlphaFoldDB" id="A0A494X1X7"/>
<name>A0A494X1X7_9BURK</name>
<keyword evidence="2" id="KW-0472">Membrane</keyword>
<proteinExistence type="predicted"/>
<reference evidence="3 4" key="1">
    <citation type="submission" date="2018-10" db="EMBL/GenBank/DDBJ databases">
        <title>Robbsia sp. DHC34, isolated from soil.</title>
        <authorList>
            <person name="Gao Z.-H."/>
            <person name="Qiu L.-H."/>
        </authorList>
    </citation>
    <scope>NUCLEOTIDE SEQUENCE [LARGE SCALE GENOMIC DNA]</scope>
    <source>
        <strain evidence="3 4">DHC34</strain>
    </source>
</reference>
<protein>
    <submittedName>
        <fullName evidence="3">Uncharacterized protein</fullName>
    </submittedName>
</protein>
<dbReference type="Proteomes" id="UP000270342">
    <property type="component" value="Unassembled WGS sequence"/>
</dbReference>
<evidence type="ECO:0000256" key="1">
    <source>
        <dbReference type="SAM" id="MobiDB-lite"/>
    </source>
</evidence>
<keyword evidence="2" id="KW-0812">Transmembrane</keyword>
<dbReference type="RefSeq" id="WP_121091285.1">
    <property type="nucleotide sequence ID" value="NZ_RBZU01000019.1"/>
</dbReference>
<accession>A0A494X1X7</accession>
<feature type="transmembrane region" description="Helical" evidence="2">
    <location>
        <begin position="39"/>
        <end position="62"/>
    </location>
</feature>
<gene>
    <name evidence="3" type="ORF">D7S86_27335</name>
</gene>
<feature type="compositionally biased region" description="Basic residues" evidence="1">
    <location>
        <begin position="14"/>
        <end position="24"/>
    </location>
</feature>
<evidence type="ECO:0000313" key="4">
    <source>
        <dbReference type="Proteomes" id="UP000270342"/>
    </source>
</evidence>